<feature type="domain" description="DUF8040" evidence="1">
    <location>
        <begin position="3"/>
        <end position="70"/>
    </location>
</feature>
<dbReference type="Proteomes" id="UP000321947">
    <property type="component" value="Unassembled WGS sequence"/>
</dbReference>
<dbReference type="Pfam" id="PF26138">
    <property type="entry name" value="DUF8040"/>
    <property type="match status" value="1"/>
</dbReference>
<dbReference type="InterPro" id="IPR058353">
    <property type="entry name" value="DUF8040"/>
</dbReference>
<reference evidence="2 3" key="1">
    <citation type="submission" date="2019-08" db="EMBL/GenBank/DDBJ databases">
        <title>Draft genome sequences of two oriental melons (Cucumis melo L. var makuwa).</title>
        <authorList>
            <person name="Kwon S.-Y."/>
        </authorList>
    </citation>
    <scope>NUCLEOTIDE SEQUENCE [LARGE SCALE GENOMIC DNA]</scope>
    <source>
        <strain evidence="3">cv. Chang Bougi</strain>
        <tissue evidence="2">Leaf</tissue>
    </source>
</reference>
<accession>A0A5D3DQT0</accession>
<gene>
    <name evidence="2" type="ORF">E5676_scaffold1567G00460</name>
</gene>
<evidence type="ECO:0000313" key="2">
    <source>
        <dbReference type="EMBL" id="TYK26031.1"/>
    </source>
</evidence>
<dbReference type="EMBL" id="SSTD01003575">
    <property type="protein sequence ID" value="TYK26031.1"/>
    <property type="molecule type" value="Genomic_DNA"/>
</dbReference>
<organism evidence="2 3">
    <name type="scientific">Cucumis melo var. makuwa</name>
    <name type="common">Oriental melon</name>
    <dbReference type="NCBI Taxonomy" id="1194695"/>
    <lineage>
        <taxon>Eukaryota</taxon>
        <taxon>Viridiplantae</taxon>
        <taxon>Streptophyta</taxon>
        <taxon>Embryophyta</taxon>
        <taxon>Tracheophyta</taxon>
        <taxon>Spermatophyta</taxon>
        <taxon>Magnoliopsida</taxon>
        <taxon>eudicotyledons</taxon>
        <taxon>Gunneridae</taxon>
        <taxon>Pentapetalae</taxon>
        <taxon>rosids</taxon>
        <taxon>fabids</taxon>
        <taxon>Cucurbitales</taxon>
        <taxon>Cucurbitaceae</taxon>
        <taxon>Benincaseae</taxon>
        <taxon>Cucumis</taxon>
    </lineage>
</organism>
<proteinExistence type="predicted"/>
<protein>
    <submittedName>
        <fullName evidence="2">Putative nuclease HARBI1</fullName>
    </submittedName>
</protein>
<evidence type="ECO:0000259" key="1">
    <source>
        <dbReference type="Pfam" id="PF26138"/>
    </source>
</evidence>
<dbReference type="PANTHER" id="PTHR22930">
    <property type="match status" value="1"/>
</dbReference>
<dbReference type="AlphaFoldDB" id="A0A5D3DQT0"/>
<sequence length="289" mass="33005">MDRRCIPSSCHLLRTTAGLVGTKVIDVEEMVAMFMHILAHDMKNRMIQRKFVRCGETVSRHFNFVLLAVLRLHDELLKKSQPVRNSCTDPRWKWFENCLGALDGTYIKVNVSATDRPRWEGSATDSRILKDAISRHNGLKSHPAAKGLLNKSFPYYDDLSYVFGKDRVTRERSDTFVNVGSNVPNVFNDDVALGDSPDQDIPMMYSQGVHMSPDEMFGIRAEVTRSVMELGNDQLKAIANWPKEKRAIEIELHAEVVKQLQDIPELQSRDRAKLMQIIFRSVEVIEGFL</sequence>
<dbReference type="PANTHER" id="PTHR22930:SF293">
    <property type="entry name" value="PROTEIN ALP1-LIKE"/>
    <property type="match status" value="1"/>
</dbReference>
<name>A0A5D3DQT0_CUCMM</name>
<dbReference type="InterPro" id="IPR045249">
    <property type="entry name" value="HARBI1-like"/>
</dbReference>
<evidence type="ECO:0000313" key="3">
    <source>
        <dbReference type="Proteomes" id="UP000321947"/>
    </source>
</evidence>
<comment type="caution">
    <text evidence="2">The sequence shown here is derived from an EMBL/GenBank/DDBJ whole genome shotgun (WGS) entry which is preliminary data.</text>
</comment>